<dbReference type="GO" id="GO:0005783">
    <property type="term" value="C:endoplasmic reticulum"/>
    <property type="evidence" value="ECO:0007669"/>
    <property type="project" value="TreeGrafter"/>
</dbReference>
<gene>
    <name evidence="5" type="ORF">L1049_001738</name>
</gene>
<dbReference type="InterPro" id="IPR046758">
    <property type="entry name" value="Sey1/RHD3-like_3HB"/>
</dbReference>
<accession>A0AAP0R1M9</accession>
<feature type="signal peptide" evidence="3">
    <location>
        <begin position="1"/>
        <end position="18"/>
    </location>
</feature>
<proteinExistence type="predicted"/>
<keyword evidence="3" id="KW-0732">Signal</keyword>
<reference evidence="5 6" key="1">
    <citation type="journal article" date="2024" name="Plant J.">
        <title>Genome sequences and population genomics reveal climatic adaptation and genomic divergence between two closely related sweetgum species.</title>
        <authorList>
            <person name="Xu W.Q."/>
            <person name="Ren C.Q."/>
            <person name="Zhang X.Y."/>
            <person name="Comes H.P."/>
            <person name="Liu X.H."/>
            <person name="Li Y.G."/>
            <person name="Kettle C.J."/>
            <person name="Jalonen R."/>
            <person name="Gaisberger H."/>
            <person name="Ma Y.Z."/>
            <person name="Qiu Y.X."/>
        </authorList>
    </citation>
    <scope>NUCLEOTIDE SEQUENCE [LARGE SCALE GENOMIC DNA]</scope>
    <source>
        <strain evidence="5">Hangzhou</strain>
    </source>
</reference>
<evidence type="ECO:0000259" key="4">
    <source>
        <dbReference type="Pfam" id="PF20428"/>
    </source>
</evidence>
<dbReference type="Pfam" id="PF20428">
    <property type="entry name" value="Sey1_3HB"/>
    <property type="match status" value="1"/>
</dbReference>
<dbReference type="PANTHER" id="PTHR45923">
    <property type="entry name" value="PROTEIN SEY1"/>
    <property type="match status" value="1"/>
</dbReference>
<name>A0AAP0R1M9_LIQFO</name>
<dbReference type="GO" id="GO:0016320">
    <property type="term" value="P:endoplasmic reticulum membrane fusion"/>
    <property type="evidence" value="ECO:0007669"/>
    <property type="project" value="TreeGrafter"/>
</dbReference>
<keyword evidence="2" id="KW-0812">Transmembrane</keyword>
<evidence type="ECO:0000313" key="6">
    <source>
        <dbReference type="Proteomes" id="UP001415857"/>
    </source>
</evidence>
<dbReference type="EMBL" id="JBBPBK010000379">
    <property type="protein sequence ID" value="KAK9265500.1"/>
    <property type="molecule type" value="Genomic_DNA"/>
</dbReference>
<dbReference type="AlphaFoldDB" id="A0AAP0R1M9"/>
<evidence type="ECO:0000313" key="5">
    <source>
        <dbReference type="EMBL" id="KAK9265500.1"/>
    </source>
</evidence>
<feature type="compositionally biased region" description="Polar residues" evidence="1">
    <location>
        <begin position="382"/>
        <end position="394"/>
    </location>
</feature>
<evidence type="ECO:0000256" key="1">
    <source>
        <dbReference type="SAM" id="MobiDB-lite"/>
    </source>
</evidence>
<evidence type="ECO:0000256" key="3">
    <source>
        <dbReference type="SAM" id="SignalP"/>
    </source>
</evidence>
<sequence>MLATILFILLLSPPFSDFFPLPHSDAAIQQANWDASKVQEKLRRDIESHASSIRGTKLSEMIVNYEKQLTKALTEPVESLFEAGGKDTWASIRMLLKRETEAAVSGFSTAITGFELDQATFEKMVQNLRDYARGVVEKKAREEAGKVLISMKDRFSTVFNHDNDSMPRVWTGKEDIRTITKDARSASLKLLSVMAAIRLEGKPDKIESVLFSSLMDGTVAISSSQDRSIGASADPLASSKWEEVPSKDTLITPVQCKSLWRQFKAETEYMVTQAISAQEAHKRSNNWLPPSWAILAMVVLGFNEFMILLKNPLYLMVLFIVFLLSKALWVQMDIPGEFQNGTLAGLLSISSRFLPTIMNLLRRLAEEAQGHPAPEAPRRPQSLASQSFRNQTYQPSSVSSSIPDSSVSSNISSSDNGVEYSSPDLTHRRASDIQEPELS</sequence>
<comment type="caution">
    <text evidence="5">The sequence shown here is derived from an EMBL/GenBank/DDBJ whole genome shotgun (WGS) entry which is preliminary data.</text>
</comment>
<dbReference type="GO" id="GO:0003924">
    <property type="term" value="F:GTPase activity"/>
    <property type="evidence" value="ECO:0007669"/>
    <property type="project" value="TreeGrafter"/>
</dbReference>
<organism evidence="5 6">
    <name type="scientific">Liquidambar formosana</name>
    <name type="common">Formosan gum</name>
    <dbReference type="NCBI Taxonomy" id="63359"/>
    <lineage>
        <taxon>Eukaryota</taxon>
        <taxon>Viridiplantae</taxon>
        <taxon>Streptophyta</taxon>
        <taxon>Embryophyta</taxon>
        <taxon>Tracheophyta</taxon>
        <taxon>Spermatophyta</taxon>
        <taxon>Magnoliopsida</taxon>
        <taxon>eudicotyledons</taxon>
        <taxon>Gunneridae</taxon>
        <taxon>Pentapetalae</taxon>
        <taxon>Saxifragales</taxon>
        <taxon>Altingiaceae</taxon>
        <taxon>Liquidambar</taxon>
    </lineage>
</organism>
<dbReference type="InterPro" id="IPR008803">
    <property type="entry name" value="RHD3/Sey1"/>
</dbReference>
<feature type="chain" id="PRO_5042929008" description="Sey1/RHD3-like three-helix bundle domain-containing protein" evidence="3">
    <location>
        <begin position="19"/>
        <end position="439"/>
    </location>
</feature>
<dbReference type="PANTHER" id="PTHR45923:SF20">
    <property type="entry name" value="PROTEIN ROOT HAIR DEFECTIVE 3 HOMOLOG 2"/>
    <property type="match status" value="1"/>
</dbReference>
<dbReference type="Proteomes" id="UP001415857">
    <property type="component" value="Unassembled WGS sequence"/>
</dbReference>
<feature type="transmembrane region" description="Helical" evidence="2">
    <location>
        <begin position="313"/>
        <end position="330"/>
    </location>
</feature>
<feature type="region of interest" description="Disordered" evidence="1">
    <location>
        <begin position="368"/>
        <end position="439"/>
    </location>
</feature>
<protein>
    <recommendedName>
        <fullName evidence="4">Sey1/RHD3-like three-helix bundle domain-containing protein</fullName>
    </recommendedName>
</protein>
<keyword evidence="2" id="KW-0472">Membrane</keyword>
<keyword evidence="2" id="KW-1133">Transmembrane helix</keyword>
<evidence type="ECO:0000256" key="2">
    <source>
        <dbReference type="SAM" id="Phobius"/>
    </source>
</evidence>
<feature type="compositionally biased region" description="Low complexity" evidence="1">
    <location>
        <begin position="395"/>
        <end position="416"/>
    </location>
</feature>
<feature type="domain" description="Sey1/RHD3-like three-helix bundle" evidence="4">
    <location>
        <begin position="24"/>
        <end position="367"/>
    </location>
</feature>
<keyword evidence="6" id="KW-1185">Reference proteome</keyword>